<name>A0AAV9RAP8_9TELE</name>
<organism evidence="1 2">
    <name type="scientific">Crenichthys baileyi</name>
    <name type="common">White River springfish</name>
    <dbReference type="NCBI Taxonomy" id="28760"/>
    <lineage>
        <taxon>Eukaryota</taxon>
        <taxon>Metazoa</taxon>
        <taxon>Chordata</taxon>
        <taxon>Craniata</taxon>
        <taxon>Vertebrata</taxon>
        <taxon>Euteleostomi</taxon>
        <taxon>Actinopterygii</taxon>
        <taxon>Neopterygii</taxon>
        <taxon>Teleostei</taxon>
        <taxon>Neoteleostei</taxon>
        <taxon>Acanthomorphata</taxon>
        <taxon>Ovalentaria</taxon>
        <taxon>Atherinomorphae</taxon>
        <taxon>Cyprinodontiformes</taxon>
        <taxon>Goodeidae</taxon>
        <taxon>Crenichthys</taxon>
    </lineage>
</organism>
<dbReference type="AlphaFoldDB" id="A0AAV9RAP8"/>
<evidence type="ECO:0000313" key="1">
    <source>
        <dbReference type="EMBL" id="KAK5605465.1"/>
    </source>
</evidence>
<proteinExistence type="predicted"/>
<protein>
    <submittedName>
        <fullName evidence="1">Uncharacterized protein</fullName>
    </submittedName>
</protein>
<accession>A0AAV9RAP8</accession>
<dbReference type="EMBL" id="JAHHUM010002258">
    <property type="protein sequence ID" value="KAK5605465.1"/>
    <property type="molecule type" value="Genomic_DNA"/>
</dbReference>
<evidence type="ECO:0000313" key="2">
    <source>
        <dbReference type="Proteomes" id="UP001311232"/>
    </source>
</evidence>
<keyword evidence="2" id="KW-1185">Reference proteome</keyword>
<comment type="caution">
    <text evidence="1">The sequence shown here is derived from an EMBL/GenBank/DDBJ whole genome shotgun (WGS) entry which is preliminary data.</text>
</comment>
<reference evidence="1 2" key="1">
    <citation type="submission" date="2021-06" db="EMBL/GenBank/DDBJ databases">
        <authorList>
            <person name="Palmer J.M."/>
        </authorList>
    </citation>
    <scope>NUCLEOTIDE SEQUENCE [LARGE SCALE GENOMIC DNA]</scope>
    <source>
        <strain evidence="1 2">MEX-2019</strain>
        <tissue evidence="1">Muscle</tissue>
    </source>
</reference>
<dbReference type="Proteomes" id="UP001311232">
    <property type="component" value="Unassembled WGS sequence"/>
</dbReference>
<sequence>MFPHFCLAFIKQLKERVIFPRSSHQLFPISPAFWRSPQTSLSSSRLGDGAQRRCEKLGLSLEKAQSSSRQLRGNPHQLPYNHTLGIAVPSSSRNGMTRLASPLLTHASIPLIPSPTHTPSSSGDHFCNGFSKNATEHPCDTQQFPRKGHGASGMQRRKGTSMLDAFPVSATFAATITFYPDYYEGLSTPVMCQARGWSRHGMAPACRASGLMGKNDRNLRLIMPGLEMFVTR</sequence>
<gene>
    <name evidence="1" type="ORF">CRENBAI_012564</name>
</gene>